<protein>
    <submittedName>
        <fullName evidence="2">17921_t:CDS:1</fullName>
    </submittedName>
</protein>
<reference evidence="2" key="1">
    <citation type="submission" date="2021-06" db="EMBL/GenBank/DDBJ databases">
        <authorList>
            <person name="Kallberg Y."/>
            <person name="Tangrot J."/>
            <person name="Rosling A."/>
        </authorList>
    </citation>
    <scope>NUCLEOTIDE SEQUENCE</scope>
    <source>
        <strain evidence="2">CL551</strain>
    </source>
</reference>
<dbReference type="AlphaFoldDB" id="A0A9N9FQX8"/>
<sequence length="45" mass="5191">YLEEKQFFQSGNNGKQHYDGIKFKTESKYEDGKEKGKGSEITTKS</sequence>
<organism evidence="2 3">
    <name type="scientific">Acaulospora morrowiae</name>
    <dbReference type="NCBI Taxonomy" id="94023"/>
    <lineage>
        <taxon>Eukaryota</taxon>
        <taxon>Fungi</taxon>
        <taxon>Fungi incertae sedis</taxon>
        <taxon>Mucoromycota</taxon>
        <taxon>Glomeromycotina</taxon>
        <taxon>Glomeromycetes</taxon>
        <taxon>Diversisporales</taxon>
        <taxon>Acaulosporaceae</taxon>
        <taxon>Acaulospora</taxon>
    </lineage>
</organism>
<gene>
    <name evidence="2" type="ORF">AMORRO_LOCUS5695</name>
</gene>
<feature type="non-terminal residue" evidence="2">
    <location>
        <position position="45"/>
    </location>
</feature>
<evidence type="ECO:0000313" key="3">
    <source>
        <dbReference type="Proteomes" id="UP000789342"/>
    </source>
</evidence>
<proteinExistence type="predicted"/>
<accession>A0A9N9FQX8</accession>
<evidence type="ECO:0000256" key="1">
    <source>
        <dbReference type="SAM" id="MobiDB-lite"/>
    </source>
</evidence>
<keyword evidence="3" id="KW-1185">Reference proteome</keyword>
<name>A0A9N9FQX8_9GLOM</name>
<dbReference type="EMBL" id="CAJVPV010003522">
    <property type="protein sequence ID" value="CAG8553769.1"/>
    <property type="molecule type" value="Genomic_DNA"/>
</dbReference>
<evidence type="ECO:0000313" key="2">
    <source>
        <dbReference type="EMBL" id="CAG8553769.1"/>
    </source>
</evidence>
<comment type="caution">
    <text evidence="2">The sequence shown here is derived from an EMBL/GenBank/DDBJ whole genome shotgun (WGS) entry which is preliminary data.</text>
</comment>
<dbReference type="Proteomes" id="UP000789342">
    <property type="component" value="Unassembled WGS sequence"/>
</dbReference>
<feature type="compositionally biased region" description="Basic and acidic residues" evidence="1">
    <location>
        <begin position="16"/>
        <end position="38"/>
    </location>
</feature>
<feature type="region of interest" description="Disordered" evidence="1">
    <location>
        <begin position="1"/>
        <end position="45"/>
    </location>
</feature>